<feature type="region of interest" description="Disordered" evidence="1">
    <location>
        <begin position="337"/>
        <end position="489"/>
    </location>
</feature>
<feature type="compositionally biased region" description="Acidic residues" evidence="1">
    <location>
        <begin position="109"/>
        <end position="123"/>
    </location>
</feature>
<sequence length="771" mass="82442">MLQPLPPTKAEVERKLSFKLPPGPRPVPVRRPTKSQHSGNESDSSIASSSLPPLNTSLPTFATHLATSPAASPATPHAPSHGPLSAIAERQGSSLDMNDRLPPPPLEPEGVEGDDGEASEEDGAGNAQLERGVDGERVFRSGFLFKKQERRKQWKKKWFVLRSTKLAYYKDNREYSLSRAIDLRQIHSVVPVTSEKQKHPFAFAIVTSDRTFFAEALSAEEREEWVRAINKRMSERQEDETRRRDKGGETHQQHQSHQPQPQQPHQPHQQPPQSRAIAVPSPSGGDQHHHHHNDAESYNLASTWTSTFSTTTGMSVSPAASASGSFFHRAGGVGGVGSSGSVGGAQAPGSYQAPPSSFQPLQPPPPVGGQQGPPQSPSAAVSSQMANVNLGRSPSSATSPSTTGGGGGGGGAAPPSAAQVNRRLSNPIPVPGLQAALARGSSQQRRDPSTGSMDQRTGGASLSPPKGGLGQPPQFVSSDEDEPYFSDPHQAWPTAEQMQEHRQCQATPAVSDPNKIILAMYLMKKSRKTAREVWRKRWFFLTSGGVTYTKSHMDSRPLTFIPMSSILDVFSVDPEDDDDEDASSGDDNKYHAPPARHTSLRSKLDGASSSMQMHRSHPHGANDNHVVRIVTNKRRYDLCAPSEEEEIKWIAAIRALINRERERLAQMGGAGGGSGVGAPPLSPRAESKSPMPPVPTLTQQPPTPAVLPSKGSSPGATPTSPLAAAGSGNDYFEHGSASGQPQAVHGRGRSATQTAKIAVADVVRKFHGDGV</sequence>
<comment type="caution">
    <text evidence="3">The sequence shown here is derived from an EMBL/GenBank/DDBJ whole genome shotgun (WGS) entry which is preliminary data.</text>
</comment>
<feature type="domain" description="PH" evidence="2">
    <location>
        <begin position="137"/>
        <end position="234"/>
    </location>
</feature>
<protein>
    <recommendedName>
        <fullName evidence="2">PH domain-containing protein</fullName>
    </recommendedName>
</protein>
<feature type="compositionally biased region" description="Polar residues" evidence="1">
    <location>
        <begin position="710"/>
        <end position="720"/>
    </location>
</feature>
<evidence type="ECO:0000256" key="1">
    <source>
        <dbReference type="SAM" id="MobiDB-lite"/>
    </source>
</evidence>
<dbReference type="RefSeq" id="XP_028474500.1">
    <property type="nucleotide sequence ID" value="XM_028617193.1"/>
</dbReference>
<feature type="region of interest" description="Disordered" evidence="1">
    <location>
        <begin position="571"/>
        <end position="625"/>
    </location>
</feature>
<dbReference type="STRING" id="105984.A0A427XKM6"/>
<feature type="compositionally biased region" description="Low complexity" evidence="1">
    <location>
        <begin position="393"/>
        <end position="402"/>
    </location>
</feature>
<feature type="compositionally biased region" description="Pro residues" evidence="1">
    <location>
        <begin position="690"/>
        <end position="705"/>
    </location>
</feature>
<dbReference type="EMBL" id="RSCE01000010">
    <property type="protein sequence ID" value="RSH79353.1"/>
    <property type="molecule type" value="Genomic_DNA"/>
</dbReference>
<gene>
    <name evidence="3" type="ORF">EHS24_001395</name>
</gene>
<dbReference type="OrthoDB" id="2157866at2759"/>
<feature type="compositionally biased region" description="Low complexity" evidence="1">
    <location>
        <begin position="38"/>
        <end position="81"/>
    </location>
</feature>
<feature type="compositionally biased region" description="Gly residues" evidence="1">
    <location>
        <begin position="403"/>
        <end position="412"/>
    </location>
</feature>
<proteinExistence type="predicted"/>
<dbReference type="FunFam" id="2.30.29.30:FF:000286">
    <property type="entry name" value="PH-protein kinase domain containing protein"/>
    <property type="match status" value="1"/>
</dbReference>
<evidence type="ECO:0000313" key="3">
    <source>
        <dbReference type="EMBL" id="RSH79353.1"/>
    </source>
</evidence>
<dbReference type="Gene3D" id="2.30.29.30">
    <property type="entry name" value="Pleckstrin-homology domain (PH domain)/Phosphotyrosine-binding domain (PTB)"/>
    <property type="match status" value="2"/>
</dbReference>
<dbReference type="Pfam" id="PF00169">
    <property type="entry name" value="PH"/>
    <property type="match status" value="2"/>
</dbReference>
<dbReference type="PROSITE" id="PS50003">
    <property type="entry name" value="PH_DOMAIN"/>
    <property type="match status" value="2"/>
</dbReference>
<dbReference type="SUPFAM" id="SSF50729">
    <property type="entry name" value="PH domain-like"/>
    <property type="match status" value="2"/>
</dbReference>
<feature type="domain" description="PH" evidence="2">
    <location>
        <begin position="515"/>
        <end position="658"/>
    </location>
</feature>
<dbReference type="GeneID" id="39585938"/>
<dbReference type="InterPro" id="IPR001849">
    <property type="entry name" value="PH_domain"/>
</dbReference>
<feature type="compositionally biased region" description="Acidic residues" evidence="1">
    <location>
        <begin position="573"/>
        <end position="584"/>
    </location>
</feature>
<keyword evidence="4" id="KW-1185">Reference proteome</keyword>
<accession>A0A427XKM6</accession>
<dbReference type="PANTHER" id="PTHR14336">
    <property type="entry name" value="TANDEM PH DOMAIN CONTAINING PROTEIN"/>
    <property type="match status" value="1"/>
</dbReference>
<feature type="compositionally biased region" description="Low complexity" evidence="1">
    <location>
        <begin position="253"/>
        <end position="274"/>
    </location>
</feature>
<dbReference type="InterPro" id="IPR011993">
    <property type="entry name" value="PH-like_dom_sf"/>
</dbReference>
<dbReference type="PANTHER" id="PTHR14336:SF8">
    <property type="entry name" value="PROTEIN OPY1"/>
    <property type="match status" value="1"/>
</dbReference>
<dbReference type="AlphaFoldDB" id="A0A427XKM6"/>
<feature type="region of interest" description="Disordered" evidence="1">
    <location>
        <begin position="1"/>
        <end position="132"/>
    </location>
</feature>
<feature type="region of interest" description="Disordered" evidence="1">
    <location>
        <begin position="666"/>
        <end position="751"/>
    </location>
</feature>
<feature type="compositionally biased region" description="Polar residues" evidence="1">
    <location>
        <begin position="449"/>
        <end position="460"/>
    </location>
</feature>
<dbReference type="InterPro" id="IPR051707">
    <property type="entry name" value="PI-Interact_SigTrans_Reg"/>
</dbReference>
<reference evidence="3 4" key="1">
    <citation type="submission" date="2018-11" db="EMBL/GenBank/DDBJ databases">
        <title>Genome sequence of Apiotrichum porosum DSM 27194.</title>
        <authorList>
            <person name="Aliyu H."/>
            <person name="Gorte O."/>
            <person name="Ochsenreither K."/>
        </authorList>
    </citation>
    <scope>NUCLEOTIDE SEQUENCE [LARGE SCALE GENOMIC DNA]</scope>
    <source>
        <strain evidence="3 4">DSM 27194</strain>
    </source>
</reference>
<feature type="compositionally biased region" description="Basic and acidic residues" evidence="1">
    <location>
        <begin position="232"/>
        <end position="252"/>
    </location>
</feature>
<dbReference type="Proteomes" id="UP000279236">
    <property type="component" value="Unassembled WGS sequence"/>
</dbReference>
<organism evidence="3 4">
    <name type="scientific">Apiotrichum porosum</name>
    <dbReference type="NCBI Taxonomy" id="105984"/>
    <lineage>
        <taxon>Eukaryota</taxon>
        <taxon>Fungi</taxon>
        <taxon>Dikarya</taxon>
        <taxon>Basidiomycota</taxon>
        <taxon>Agaricomycotina</taxon>
        <taxon>Tremellomycetes</taxon>
        <taxon>Trichosporonales</taxon>
        <taxon>Trichosporonaceae</taxon>
        <taxon>Apiotrichum</taxon>
    </lineage>
</organism>
<evidence type="ECO:0000259" key="2">
    <source>
        <dbReference type="PROSITE" id="PS50003"/>
    </source>
</evidence>
<name>A0A427XKM6_9TREE</name>
<dbReference type="SMART" id="SM00233">
    <property type="entry name" value="PH"/>
    <property type="match status" value="2"/>
</dbReference>
<evidence type="ECO:0000313" key="4">
    <source>
        <dbReference type="Proteomes" id="UP000279236"/>
    </source>
</evidence>
<feature type="region of interest" description="Disordered" evidence="1">
    <location>
        <begin position="232"/>
        <end position="293"/>
    </location>
</feature>